<keyword evidence="3" id="KW-1185">Reference proteome</keyword>
<protein>
    <submittedName>
        <fullName evidence="2">Uncharacterized protein</fullName>
    </submittedName>
</protein>
<reference evidence="2 3" key="1">
    <citation type="submission" date="2017-11" db="EMBL/GenBank/DDBJ databases">
        <title>De-novo sequencing of pomegranate (Punica granatum L.) genome.</title>
        <authorList>
            <person name="Akparov Z."/>
            <person name="Amiraslanov A."/>
            <person name="Hajiyeva S."/>
            <person name="Abbasov M."/>
            <person name="Kaur K."/>
            <person name="Hamwieh A."/>
            <person name="Solovyev V."/>
            <person name="Salamov A."/>
            <person name="Braich B."/>
            <person name="Kosarev P."/>
            <person name="Mahmoud A."/>
            <person name="Hajiyev E."/>
            <person name="Babayeva S."/>
            <person name="Izzatullayeva V."/>
            <person name="Mammadov A."/>
            <person name="Mammadov A."/>
            <person name="Sharifova S."/>
            <person name="Ojaghi J."/>
            <person name="Eynullazada K."/>
            <person name="Bayramov B."/>
            <person name="Abdulazimova A."/>
            <person name="Shahmuradov I."/>
        </authorList>
    </citation>
    <scope>NUCLEOTIDE SEQUENCE [LARGE SCALE GENOMIC DNA]</scope>
    <source>
        <strain evidence="3">cv. AG2017</strain>
        <tissue evidence="2">Leaf</tissue>
    </source>
</reference>
<proteinExistence type="predicted"/>
<comment type="caution">
    <text evidence="2">The sequence shown here is derived from an EMBL/GenBank/DDBJ whole genome shotgun (WGS) entry which is preliminary data.</text>
</comment>
<evidence type="ECO:0000313" key="3">
    <source>
        <dbReference type="Proteomes" id="UP000233551"/>
    </source>
</evidence>
<dbReference type="EMBL" id="PGOL01000900">
    <property type="protein sequence ID" value="PKI63176.1"/>
    <property type="molecule type" value="Genomic_DNA"/>
</dbReference>
<dbReference type="Proteomes" id="UP000233551">
    <property type="component" value="Unassembled WGS sequence"/>
</dbReference>
<keyword evidence="1" id="KW-1133">Transmembrane helix</keyword>
<accession>A0A2I0K648</accession>
<feature type="transmembrane region" description="Helical" evidence="1">
    <location>
        <begin position="20"/>
        <end position="43"/>
    </location>
</feature>
<organism evidence="2 3">
    <name type="scientific">Punica granatum</name>
    <name type="common">Pomegranate</name>
    <dbReference type="NCBI Taxonomy" id="22663"/>
    <lineage>
        <taxon>Eukaryota</taxon>
        <taxon>Viridiplantae</taxon>
        <taxon>Streptophyta</taxon>
        <taxon>Embryophyta</taxon>
        <taxon>Tracheophyta</taxon>
        <taxon>Spermatophyta</taxon>
        <taxon>Magnoliopsida</taxon>
        <taxon>eudicotyledons</taxon>
        <taxon>Gunneridae</taxon>
        <taxon>Pentapetalae</taxon>
        <taxon>rosids</taxon>
        <taxon>malvids</taxon>
        <taxon>Myrtales</taxon>
        <taxon>Lythraceae</taxon>
        <taxon>Punica</taxon>
    </lineage>
</organism>
<name>A0A2I0K648_PUNGR</name>
<sequence length="67" mass="7039">MATFVKTDEMLAPKGLSMTISPLGSVCAVLLATHSSLVTRLLFTNPSSPGAQEYNLFTALIGRAAAR</sequence>
<keyword evidence="1" id="KW-0812">Transmembrane</keyword>
<keyword evidence="1" id="KW-0472">Membrane</keyword>
<dbReference type="STRING" id="22663.A0A2I0K648"/>
<dbReference type="AlphaFoldDB" id="A0A2I0K648"/>
<evidence type="ECO:0000313" key="2">
    <source>
        <dbReference type="EMBL" id="PKI63176.1"/>
    </source>
</evidence>
<evidence type="ECO:0000256" key="1">
    <source>
        <dbReference type="SAM" id="Phobius"/>
    </source>
</evidence>
<gene>
    <name evidence="2" type="ORF">CRG98_016361</name>
</gene>